<evidence type="ECO:0000259" key="21">
    <source>
        <dbReference type="PROSITE" id="PS50011"/>
    </source>
</evidence>
<comment type="caution">
    <text evidence="23">The sequence shown here is derived from an EMBL/GenBank/DDBJ whole genome shotgun (WGS) entry which is preliminary data.</text>
</comment>
<evidence type="ECO:0000256" key="11">
    <source>
        <dbReference type="ARBA" id="ARBA00022989"/>
    </source>
</evidence>
<keyword evidence="9 23" id="KW-0418">Kinase</keyword>
<feature type="binding site" evidence="17">
    <location>
        <position position="279"/>
    </location>
    <ligand>
        <name>ATP</name>
        <dbReference type="ChEBI" id="CHEBI:30616"/>
    </ligand>
</feature>
<comment type="catalytic activity">
    <reaction evidence="15">
        <text>L-seryl-[protein] + ATP = O-phospho-L-seryl-[protein] + ADP + H(+)</text>
        <dbReference type="Rhea" id="RHEA:17989"/>
        <dbReference type="Rhea" id="RHEA-COMP:9863"/>
        <dbReference type="Rhea" id="RHEA-COMP:11604"/>
        <dbReference type="ChEBI" id="CHEBI:15378"/>
        <dbReference type="ChEBI" id="CHEBI:29999"/>
        <dbReference type="ChEBI" id="CHEBI:30616"/>
        <dbReference type="ChEBI" id="CHEBI:83421"/>
        <dbReference type="ChEBI" id="CHEBI:456216"/>
    </reaction>
</comment>
<keyword evidence="4" id="KW-0808">Transferase</keyword>
<feature type="transmembrane region" description="Helical" evidence="19">
    <location>
        <begin position="194"/>
        <end position="216"/>
    </location>
</feature>
<keyword evidence="7" id="KW-0677">Repeat</keyword>
<dbReference type="GO" id="GO:0005886">
    <property type="term" value="C:plasma membrane"/>
    <property type="evidence" value="ECO:0007669"/>
    <property type="project" value="TreeGrafter"/>
</dbReference>
<feature type="compositionally biased region" description="Polar residues" evidence="18">
    <location>
        <begin position="172"/>
        <end position="184"/>
    </location>
</feature>
<evidence type="ECO:0000256" key="19">
    <source>
        <dbReference type="SAM" id="Phobius"/>
    </source>
</evidence>
<keyword evidence="5 19" id="KW-0812">Transmembrane</keyword>
<protein>
    <submittedName>
        <fullName evidence="23">Receptor-like protein kinase</fullName>
    </submittedName>
</protein>
<evidence type="ECO:0000256" key="10">
    <source>
        <dbReference type="ARBA" id="ARBA00022840"/>
    </source>
</evidence>
<keyword evidence="8 17" id="KW-0547">Nucleotide-binding</keyword>
<dbReference type="EMBL" id="JARAOO010000013">
    <property type="protein sequence ID" value="KAJ7946220.1"/>
    <property type="molecule type" value="Genomic_DNA"/>
</dbReference>
<evidence type="ECO:0000256" key="6">
    <source>
        <dbReference type="ARBA" id="ARBA00022729"/>
    </source>
</evidence>
<evidence type="ECO:0000313" key="24">
    <source>
        <dbReference type="Proteomes" id="UP001163823"/>
    </source>
</evidence>
<dbReference type="SMART" id="SM00220">
    <property type="entry name" value="S_TKc"/>
    <property type="match status" value="1"/>
</dbReference>
<dbReference type="PANTHER" id="PTHR27002:SF1073">
    <property type="entry name" value="CYSTEINE-RICH RECEPTOR-LIKE PROTEIN KINASE 29"/>
    <property type="match status" value="1"/>
</dbReference>
<evidence type="ECO:0000256" key="2">
    <source>
        <dbReference type="ARBA" id="ARBA00022527"/>
    </source>
</evidence>
<evidence type="ECO:0000256" key="1">
    <source>
        <dbReference type="ARBA" id="ARBA00004167"/>
    </source>
</evidence>
<dbReference type="FunFam" id="3.30.200.20:FF:000142">
    <property type="entry name" value="Cysteine-rich receptor-like protein kinase 10"/>
    <property type="match status" value="1"/>
</dbReference>
<dbReference type="InterPro" id="IPR000719">
    <property type="entry name" value="Prot_kinase_dom"/>
</dbReference>
<dbReference type="CDD" id="cd23509">
    <property type="entry name" value="Gnk2-like"/>
    <property type="match status" value="1"/>
</dbReference>
<dbReference type="PROSITE" id="PS00108">
    <property type="entry name" value="PROTEIN_KINASE_ST"/>
    <property type="match status" value="1"/>
</dbReference>
<evidence type="ECO:0000256" key="18">
    <source>
        <dbReference type="SAM" id="MobiDB-lite"/>
    </source>
</evidence>
<evidence type="ECO:0000259" key="22">
    <source>
        <dbReference type="PROSITE" id="PS51473"/>
    </source>
</evidence>
<evidence type="ECO:0000256" key="14">
    <source>
        <dbReference type="ARBA" id="ARBA00023180"/>
    </source>
</evidence>
<dbReference type="InterPro" id="IPR011009">
    <property type="entry name" value="Kinase-like_dom_sf"/>
</dbReference>
<gene>
    <name evidence="23" type="ORF">O6P43_031183</name>
</gene>
<dbReference type="GO" id="GO:0005524">
    <property type="term" value="F:ATP binding"/>
    <property type="evidence" value="ECO:0007669"/>
    <property type="project" value="UniProtKB-UniRule"/>
</dbReference>
<dbReference type="InterPro" id="IPR008271">
    <property type="entry name" value="Ser/Thr_kinase_AS"/>
</dbReference>
<dbReference type="Gene3D" id="3.30.430.20">
    <property type="entry name" value="Gnk2 domain, C-X8-C-X2-C motif"/>
    <property type="match status" value="1"/>
</dbReference>
<dbReference type="Gene3D" id="1.10.510.10">
    <property type="entry name" value="Transferase(Phosphotransferase) domain 1"/>
    <property type="match status" value="1"/>
</dbReference>
<dbReference type="InterPro" id="IPR038408">
    <property type="entry name" value="GNK2_sf"/>
</dbReference>
<sequence>MLSLIFVMVASMTRKLFSQNCVQIRSKQLDRYNECMLRYSNRSIFGIVDSHPTSYLYNLNNATNLNLFNQALGNLLEKLKTKAASGSSIRKFATGNATGQTYQIYALVQCTPDLSEQECSDCIEGVISEIPNCCEGSIGVRIDRPSCDFMYDNFRFYDPTIEESEAEPVPSPQQSTNDTLSQKLGEKSNTSRTVIIIVVSIVAFVVVMVIFICIYLRLRKPRKTIETVDDIKSVDSLQFDFNTTKVATDNFSDANKLGQGGFGAVYKGRLSSGQEIAVKRLSRESGQGDLEFKNEVQLMAKLQHKNLVRFLGFCLEGSERLLIYEFVPNKSLDYFIFDQTKREQLGWERRYRIIGGIARGLLYLHEDSRIRIIHRDLKPSNILLDTEMNPKISDFGTARLFAMDQTQGNTLRIAGTYGYMAPEYAMLGQFSVKSDVYSFGVLVLEIVSGQKNSGFNKGGDDVEHLISYAWINWREGKVSNLIDPTMDEGSRDEMMRCIHIALLCVQKNVTDRPTMASVILMFSSYSMILPVPSQPAFFMHSSGVTRLGDSVPVSVNEDSITEPYPR</sequence>
<keyword evidence="24" id="KW-1185">Reference proteome</keyword>
<evidence type="ECO:0000256" key="8">
    <source>
        <dbReference type="ARBA" id="ARBA00022741"/>
    </source>
</evidence>
<comment type="catalytic activity">
    <reaction evidence="16">
        <text>L-threonyl-[protein] + ATP = O-phospho-L-threonyl-[protein] + ADP + H(+)</text>
        <dbReference type="Rhea" id="RHEA:46608"/>
        <dbReference type="Rhea" id="RHEA-COMP:11060"/>
        <dbReference type="Rhea" id="RHEA-COMP:11605"/>
        <dbReference type="ChEBI" id="CHEBI:15378"/>
        <dbReference type="ChEBI" id="CHEBI:30013"/>
        <dbReference type="ChEBI" id="CHEBI:30616"/>
        <dbReference type="ChEBI" id="CHEBI:61977"/>
        <dbReference type="ChEBI" id="CHEBI:456216"/>
    </reaction>
</comment>
<dbReference type="Pfam" id="PF07714">
    <property type="entry name" value="PK_Tyr_Ser-Thr"/>
    <property type="match status" value="1"/>
</dbReference>
<dbReference type="FunFam" id="3.30.430.20:FF:000002">
    <property type="entry name" value="Cysteine-rich receptor-like protein kinase 10"/>
    <property type="match status" value="1"/>
</dbReference>
<evidence type="ECO:0000256" key="7">
    <source>
        <dbReference type="ARBA" id="ARBA00022737"/>
    </source>
</evidence>
<evidence type="ECO:0000256" key="12">
    <source>
        <dbReference type="ARBA" id="ARBA00023136"/>
    </source>
</evidence>
<feature type="domain" description="Protein kinase" evidence="21">
    <location>
        <begin position="251"/>
        <end position="528"/>
    </location>
</feature>
<reference evidence="23" key="1">
    <citation type="journal article" date="2023" name="Science">
        <title>Elucidation of the pathway for biosynthesis of saponin adjuvants from the soapbark tree.</title>
        <authorList>
            <person name="Reed J."/>
            <person name="Orme A."/>
            <person name="El-Demerdash A."/>
            <person name="Owen C."/>
            <person name="Martin L.B.B."/>
            <person name="Misra R.C."/>
            <person name="Kikuchi S."/>
            <person name="Rejzek M."/>
            <person name="Martin A.C."/>
            <person name="Harkess A."/>
            <person name="Leebens-Mack J."/>
            <person name="Louveau T."/>
            <person name="Stephenson M.J."/>
            <person name="Osbourn A."/>
        </authorList>
    </citation>
    <scope>NUCLEOTIDE SEQUENCE</scope>
    <source>
        <strain evidence="23">S10</strain>
    </source>
</reference>
<dbReference type="CDD" id="cd14066">
    <property type="entry name" value="STKc_IRAK"/>
    <property type="match status" value="1"/>
</dbReference>
<dbReference type="PROSITE" id="PS00107">
    <property type="entry name" value="PROTEIN_KINASE_ATP"/>
    <property type="match status" value="1"/>
</dbReference>
<dbReference type="Proteomes" id="UP001163823">
    <property type="component" value="Chromosome 13"/>
</dbReference>
<proteinExistence type="predicted"/>
<keyword evidence="3" id="KW-0597">Phosphoprotein</keyword>
<keyword evidence="11 19" id="KW-1133">Transmembrane helix</keyword>
<dbReference type="SUPFAM" id="SSF56112">
    <property type="entry name" value="Protein kinase-like (PK-like)"/>
    <property type="match status" value="1"/>
</dbReference>
<keyword evidence="12 19" id="KW-0472">Membrane</keyword>
<feature type="domain" description="Gnk2-homologous" evidence="22">
    <location>
        <begin position="50"/>
        <end position="156"/>
    </location>
</feature>
<evidence type="ECO:0000256" key="15">
    <source>
        <dbReference type="ARBA" id="ARBA00047558"/>
    </source>
</evidence>
<keyword evidence="13 23" id="KW-0675">Receptor</keyword>
<evidence type="ECO:0000256" key="17">
    <source>
        <dbReference type="PROSITE-ProRule" id="PRU10141"/>
    </source>
</evidence>
<dbReference type="KEGG" id="qsa:O6P43_031183"/>
<dbReference type="PROSITE" id="PS51473">
    <property type="entry name" value="GNK2"/>
    <property type="match status" value="1"/>
</dbReference>
<dbReference type="InterPro" id="IPR002902">
    <property type="entry name" value="GNK2"/>
</dbReference>
<feature type="chain" id="PRO_5042008403" evidence="20">
    <location>
        <begin position="19"/>
        <end position="566"/>
    </location>
</feature>
<keyword evidence="14" id="KW-0325">Glycoprotein</keyword>
<dbReference type="InterPro" id="IPR017441">
    <property type="entry name" value="Protein_kinase_ATP_BS"/>
</dbReference>
<keyword evidence="10 17" id="KW-0067">ATP-binding</keyword>
<dbReference type="PANTHER" id="PTHR27002">
    <property type="entry name" value="RECEPTOR-LIKE SERINE/THREONINE-PROTEIN KINASE SD1-8"/>
    <property type="match status" value="1"/>
</dbReference>
<evidence type="ECO:0000256" key="4">
    <source>
        <dbReference type="ARBA" id="ARBA00022679"/>
    </source>
</evidence>
<dbReference type="AlphaFoldDB" id="A0AAD7KUU2"/>
<feature type="signal peptide" evidence="20">
    <location>
        <begin position="1"/>
        <end position="18"/>
    </location>
</feature>
<dbReference type="InterPro" id="IPR001245">
    <property type="entry name" value="Ser-Thr/Tyr_kinase_cat_dom"/>
</dbReference>
<name>A0AAD7KUU2_QUISA</name>
<feature type="region of interest" description="Disordered" evidence="18">
    <location>
        <begin position="164"/>
        <end position="184"/>
    </location>
</feature>
<dbReference type="GO" id="GO:0004674">
    <property type="term" value="F:protein serine/threonine kinase activity"/>
    <property type="evidence" value="ECO:0007669"/>
    <property type="project" value="UniProtKB-KW"/>
</dbReference>
<dbReference type="GO" id="GO:0006950">
    <property type="term" value="P:response to stress"/>
    <property type="evidence" value="ECO:0007669"/>
    <property type="project" value="UniProtKB-ARBA"/>
</dbReference>
<evidence type="ECO:0000256" key="20">
    <source>
        <dbReference type="SAM" id="SignalP"/>
    </source>
</evidence>
<comment type="subcellular location">
    <subcellularLocation>
        <location evidence="1">Membrane</location>
        <topology evidence="1">Single-pass membrane protein</topology>
    </subcellularLocation>
</comment>
<evidence type="ECO:0000256" key="9">
    <source>
        <dbReference type="ARBA" id="ARBA00022777"/>
    </source>
</evidence>
<keyword evidence="2" id="KW-0723">Serine/threonine-protein kinase</keyword>
<evidence type="ECO:0000256" key="16">
    <source>
        <dbReference type="ARBA" id="ARBA00047951"/>
    </source>
</evidence>
<evidence type="ECO:0000256" key="13">
    <source>
        <dbReference type="ARBA" id="ARBA00023170"/>
    </source>
</evidence>
<dbReference type="PROSITE" id="PS50011">
    <property type="entry name" value="PROTEIN_KINASE_DOM"/>
    <property type="match status" value="1"/>
</dbReference>
<accession>A0AAD7KUU2</accession>
<evidence type="ECO:0000256" key="5">
    <source>
        <dbReference type="ARBA" id="ARBA00022692"/>
    </source>
</evidence>
<keyword evidence="6 20" id="KW-0732">Signal</keyword>
<evidence type="ECO:0000313" key="23">
    <source>
        <dbReference type="EMBL" id="KAJ7946220.1"/>
    </source>
</evidence>
<evidence type="ECO:0000256" key="3">
    <source>
        <dbReference type="ARBA" id="ARBA00022553"/>
    </source>
</evidence>
<organism evidence="23 24">
    <name type="scientific">Quillaja saponaria</name>
    <name type="common">Soap bark tree</name>
    <dbReference type="NCBI Taxonomy" id="32244"/>
    <lineage>
        <taxon>Eukaryota</taxon>
        <taxon>Viridiplantae</taxon>
        <taxon>Streptophyta</taxon>
        <taxon>Embryophyta</taxon>
        <taxon>Tracheophyta</taxon>
        <taxon>Spermatophyta</taxon>
        <taxon>Magnoliopsida</taxon>
        <taxon>eudicotyledons</taxon>
        <taxon>Gunneridae</taxon>
        <taxon>Pentapetalae</taxon>
        <taxon>rosids</taxon>
        <taxon>fabids</taxon>
        <taxon>Fabales</taxon>
        <taxon>Quillajaceae</taxon>
        <taxon>Quillaja</taxon>
    </lineage>
</organism>
<dbReference type="FunFam" id="1.10.510.10:FF:000129">
    <property type="entry name" value="cysteine-rich receptor-like protein kinase 10"/>
    <property type="match status" value="1"/>
</dbReference>
<dbReference type="Pfam" id="PF01657">
    <property type="entry name" value="Stress-antifung"/>
    <property type="match status" value="1"/>
</dbReference>
<dbReference type="Gene3D" id="3.30.200.20">
    <property type="entry name" value="Phosphorylase Kinase, domain 1"/>
    <property type="match status" value="1"/>
</dbReference>